<feature type="region of interest" description="Disordered" evidence="1">
    <location>
        <begin position="1039"/>
        <end position="1078"/>
    </location>
</feature>
<feature type="compositionally biased region" description="Low complexity" evidence="1">
    <location>
        <begin position="1239"/>
        <end position="1253"/>
    </location>
</feature>
<gene>
    <name evidence="3" type="ORF">DMC30DRAFT_205684</name>
</gene>
<reference evidence="3 4" key="1">
    <citation type="submission" date="2019-03" db="EMBL/GenBank/DDBJ databases">
        <title>Rhodosporidium diobovatum UCD-FST 08-225 genome sequencing, assembly, and annotation.</title>
        <authorList>
            <person name="Fakankun I.U."/>
            <person name="Fristensky B."/>
            <person name="Levin D.B."/>
        </authorList>
    </citation>
    <scope>NUCLEOTIDE SEQUENCE [LARGE SCALE GENOMIC DNA]</scope>
    <source>
        <strain evidence="3 4">UCD-FST 08-225</strain>
    </source>
</reference>
<feature type="compositionally biased region" description="Low complexity" evidence="1">
    <location>
        <begin position="107"/>
        <end position="124"/>
    </location>
</feature>
<sequence>MNTRDTPRGPVGERGQTGQRRSRVRRLQTPPPPLALASSPGSAIAPAQASTLASPPSASTTGAGPAASQRAQLQRSAQCLRSRFVRTPASCVQHKQKKARRTRQQHPAVGSGSDASPPSPGKAGHVANAHKRATPPLPPPKPPPAVTPNVAQHRASLSPTITASSPASTPPPAAAGLAPGAGSAHLFVLAAVVLIGGGYLVYSLAPKYKRTAAPKESRRSRANAIKHIRQAQEAAATDDASGAGSTASSAGATKGAPAAARGGPLTLVTAGLPSSGGAVFSELLPSPACVASTSAAIRNGLERIGSAVGAATAGARARARSVSSSTKGKERAVDDGEDDHVPPSSRPALPSAGLAVPSAPAVESLTRRAKGRKGAKSALSSPVGSSTSLASPSTKASRSPARQAVVREVGVNSDKTSTAESAVQTVEADQDDVLHIARRRPRAREEDADQTPPHHTPAQPSDPPRLATAEASVQTSPRLLLLASPTPSASTGSAPEPLLAPNARLSVLPLPFDLHASFQSTPVDPPQPPRSLPSSAESNGSSYPTPTSPPLSPLSRSRSPTNSSTQRSSSASASVSASPTSRRAVSPVPSGSRRESATSSVNGHLAVDATPSRPRNARRRSTAANAAAVAAAADEASPRGVVGLPGAVAAPRKGKGDDRGAAKAKTKDKDRGKEREREWEKEKDEEREREVLRRPSTASSSGASGKGSSGLTMSRDAKKRGQDQERDRVREEETAGASDLRGLGVELDDAASRGDTSLEGSYPFPHVGGVNGTSGVHTPGWTPESSPHPTQRTLSSSSSYGAALVTPTAQRPPWSPQLMAQQYTMIPPPASATRPPSRGSSLSVPPTMGPLTPLQGPTTAQLLQHEAQQMQAAQQQQQQAAYALAHAHAQAQVQAQYQHAVMMQLQVQQHHQQQQHQLAQQRQQHQQLQRRRSTMPNAGDEYDGFLSPNAASVSAYPLSSVASPPLGSTGAAPSPLLSSFAAQHQQGGYGMSQGPSPTTGSFPSSAHAAHAAAAAAAASMYPYASSPSPAGTYLASPAATSSMAGSPYAPAHSSPTQAHFQQSQLSRSTGPSSRPRLQSSVSAIAALGGSVKGGGTGASGSPGAVNGLSHSLGPGGKSSRSGDKTQRSSGAPASPAGHGSSGSSAPISGGVQLGDPPGGPKNRLKQAEMDADRTAKELEIARWKLVVLEDERKAAEVEHQEALRALATRAMRAEARIKLIEEAAKTQQSSSPVEPPSSTPASSAAPSASNSPVVHSATLPVAGLTPIFPDYGGTSSPGSSVHPLSWLDLDAVSFQGPRPFAPPRSPSLLSSPSGGNQKWRNKRNSSGGSGGRRPSSGQRRKSSTSPTAAPVPPPELIDTDDEEVLIVLDAPMRRRSVNPRQQTPSRRSSYAPDDEHDGSSFIDDDEIPTIDVDESEPITGGAVMGESEDGTRQHPEYIGFLPSRLSPRRAFGTAADSPAFGAEDDNAPALSVPSFTLDASPEPDVLLASGLMGSMDSPTPLMAGVDDAFDDVSTKVVIQTSGLPSASSEQSLSPVPPTSPDEHTPRMPGPPSPATSPRRTTSSPSCSPRSRRPEDTPLPPSPLAGAIA</sequence>
<feature type="compositionally biased region" description="Low complexity" evidence="1">
    <location>
        <begin position="553"/>
        <end position="587"/>
    </location>
</feature>
<feature type="compositionally biased region" description="Low complexity" evidence="1">
    <location>
        <begin position="35"/>
        <end position="78"/>
    </location>
</feature>
<feature type="compositionally biased region" description="Low complexity" evidence="1">
    <location>
        <begin position="310"/>
        <end position="326"/>
    </location>
</feature>
<feature type="compositionally biased region" description="Basic and acidic residues" evidence="1">
    <location>
        <begin position="715"/>
        <end position="733"/>
    </location>
</feature>
<comment type="caution">
    <text evidence="3">The sequence shown here is derived from an EMBL/GenBank/DDBJ whole genome shotgun (WGS) entry which is preliminary data.</text>
</comment>
<feature type="region of interest" description="Disordered" evidence="1">
    <location>
        <begin position="1094"/>
        <end position="1173"/>
    </location>
</feature>
<organism evidence="3 4">
    <name type="scientific">Rhodotorula diobovata</name>
    <dbReference type="NCBI Taxonomy" id="5288"/>
    <lineage>
        <taxon>Eukaryota</taxon>
        <taxon>Fungi</taxon>
        <taxon>Dikarya</taxon>
        <taxon>Basidiomycota</taxon>
        <taxon>Pucciniomycotina</taxon>
        <taxon>Microbotryomycetes</taxon>
        <taxon>Sporidiobolales</taxon>
        <taxon>Sporidiobolaceae</taxon>
        <taxon>Rhodotorula</taxon>
    </lineage>
</organism>
<feature type="compositionally biased region" description="Polar residues" evidence="1">
    <location>
        <begin position="413"/>
        <end position="424"/>
    </location>
</feature>
<dbReference type="STRING" id="5288.A0A5C5FWV5"/>
<feature type="compositionally biased region" description="Pro residues" evidence="1">
    <location>
        <begin position="135"/>
        <end position="146"/>
    </location>
</feature>
<feature type="region of interest" description="Disordered" evidence="1">
    <location>
        <begin position="1520"/>
        <end position="1588"/>
    </location>
</feature>
<feature type="compositionally biased region" description="Low complexity" evidence="1">
    <location>
        <begin position="913"/>
        <end position="927"/>
    </location>
</feature>
<dbReference type="Proteomes" id="UP000311382">
    <property type="component" value="Unassembled WGS sequence"/>
</dbReference>
<feature type="compositionally biased region" description="Low complexity" evidence="1">
    <location>
        <begin position="1332"/>
        <end position="1348"/>
    </location>
</feature>
<feature type="region of interest" description="Disordered" evidence="1">
    <location>
        <begin position="1220"/>
        <end position="1253"/>
    </location>
</feature>
<dbReference type="EMBL" id="SOZI01000046">
    <property type="protein sequence ID" value="TNY21298.1"/>
    <property type="molecule type" value="Genomic_DNA"/>
</dbReference>
<proteinExistence type="predicted"/>
<name>A0A5C5FWV5_9BASI</name>
<feature type="compositionally biased region" description="Low complexity" evidence="1">
    <location>
        <begin position="622"/>
        <end position="633"/>
    </location>
</feature>
<feature type="compositionally biased region" description="Low complexity" evidence="1">
    <location>
        <begin position="992"/>
        <end position="1004"/>
    </location>
</feature>
<accession>A0A5C5FWV5</accession>
<evidence type="ECO:0000313" key="4">
    <source>
        <dbReference type="Proteomes" id="UP000311382"/>
    </source>
</evidence>
<feature type="region of interest" description="Disordered" evidence="1">
    <location>
        <begin position="913"/>
        <end position="946"/>
    </location>
</feature>
<evidence type="ECO:0000256" key="1">
    <source>
        <dbReference type="SAM" id="MobiDB-lite"/>
    </source>
</evidence>
<keyword evidence="2" id="KW-0812">Transmembrane</keyword>
<feature type="compositionally biased region" description="Polar residues" evidence="1">
    <location>
        <begin position="783"/>
        <end position="800"/>
    </location>
</feature>
<feature type="compositionally biased region" description="Basic residues" evidence="1">
    <location>
        <begin position="94"/>
        <end position="104"/>
    </location>
</feature>
<evidence type="ECO:0000256" key="2">
    <source>
        <dbReference type="SAM" id="Phobius"/>
    </source>
</evidence>
<feature type="compositionally biased region" description="Basic and acidic residues" evidence="1">
    <location>
        <begin position="654"/>
        <end position="693"/>
    </location>
</feature>
<feature type="transmembrane region" description="Helical" evidence="2">
    <location>
        <begin position="186"/>
        <end position="205"/>
    </location>
</feature>
<feature type="compositionally biased region" description="Low complexity" evidence="1">
    <location>
        <begin position="234"/>
        <end position="258"/>
    </location>
</feature>
<feature type="region of interest" description="Disordered" evidence="1">
    <location>
        <begin position="1"/>
        <end position="177"/>
    </location>
</feature>
<feature type="region of interest" description="Disordered" evidence="1">
    <location>
        <begin position="310"/>
        <end position="499"/>
    </location>
</feature>
<feature type="compositionally biased region" description="Low complexity" evidence="1">
    <location>
        <begin position="831"/>
        <end position="841"/>
    </location>
</feature>
<feature type="region of interest" description="Disordered" evidence="1">
    <location>
        <begin position="229"/>
        <end position="258"/>
    </location>
</feature>
<feature type="compositionally biased region" description="Low complexity" evidence="1">
    <location>
        <begin position="1555"/>
        <end position="1568"/>
    </location>
</feature>
<keyword evidence="2" id="KW-1133">Transmembrane helix</keyword>
<evidence type="ECO:0000313" key="3">
    <source>
        <dbReference type="EMBL" id="TNY21298.1"/>
    </source>
</evidence>
<feature type="region of interest" description="Disordered" evidence="1">
    <location>
        <begin position="827"/>
        <end position="856"/>
    </location>
</feature>
<keyword evidence="2" id="KW-0472">Membrane</keyword>
<feature type="compositionally biased region" description="Polar residues" evidence="1">
    <location>
        <begin position="1378"/>
        <end position="1388"/>
    </location>
</feature>
<feature type="compositionally biased region" description="Polar residues" evidence="1">
    <location>
        <begin position="378"/>
        <end position="397"/>
    </location>
</feature>
<dbReference type="OrthoDB" id="2529183at2759"/>
<feature type="compositionally biased region" description="Polar residues" evidence="1">
    <location>
        <begin position="1520"/>
        <end position="1533"/>
    </location>
</feature>
<feature type="compositionally biased region" description="Low complexity" evidence="1">
    <location>
        <begin position="155"/>
        <end position="167"/>
    </location>
</feature>
<feature type="region of interest" description="Disordered" evidence="1">
    <location>
        <begin position="1264"/>
        <end position="1283"/>
    </location>
</feature>
<feature type="region of interest" description="Disordered" evidence="1">
    <location>
        <begin position="984"/>
        <end position="1004"/>
    </location>
</feature>
<feature type="region of interest" description="Disordered" evidence="1">
    <location>
        <begin position="1293"/>
        <end position="1438"/>
    </location>
</feature>
<feature type="compositionally biased region" description="Low complexity" evidence="1">
    <location>
        <begin position="1128"/>
        <end position="1150"/>
    </location>
</feature>
<feature type="compositionally biased region" description="Acidic residues" evidence="1">
    <location>
        <begin position="1392"/>
        <end position="1416"/>
    </location>
</feature>
<feature type="compositionally biased region" description="Low complexity" evidence="1">
    <location>
        <begin position="475"/>
        <end position="497"/>
    </location>
</feature>
<feature type="region of interest" description="Disordered" evidence="1">
    <location>
        <begin position="516"/>
        <end position="802"/>
    </location>
</feature>
<feature type="compositionally biased region" description="Polar residues" evidence="1">
    <location>
        <begin position="1053"/>
        <end position="1078"/>
    </location>
</feature>
<keyword evidence="4" id="KW-1185">Reference proteome</keyword>
<protein>
    <submittedName>
        <fullName evidence="3">Uncharacterized protein</fullName>
    </submittedName>
</protein>